<proteinExistence type="predicted"/>
<reference evidence="1" key="1">
    <citation type="submission" date="2022-06" db="EMBL/GenBank/DDBJ databases">
        <title>Complete genome sequences of two strains of the flax pathogen Septoria linicola.</title>
        <authorList>
            <person name="Lapalu N."/>
            <person name="Simon A."/>
            <person name="Demenou B."/>
            <person name="Paumier D."/>
            <person name="Guillot M.-P."/>
            <person name="Gout L."/>
            <person name="Valade R."/>
        </authorList>
    </citation>
    <scope>NUCLEOTIDE SEQUENCE</scope>
    <source>
        <strain evidence="1">SE15195</strain>
    </source>
</reference>
<evidence type="ECO:0000313" key="1">
    <source>
        <dbReference type="EMBL" id="USW54454.1"/>
    </source>
</evidence>
<organism evidence="1 2">
    <name type="scientific">Septoria linicola</name>
    <dbReference type="NCBI Taxonomy" id="215465"/>
    <lineage>
        <taxon>Eukaryota</taxon>
        <taxon>Fungi</taxon>
        <taxon>Dikarya</taxon>
        <taxon>Ascomycota</taxon>
        <taxon>Pezizomycotina</taxon>
        <taxon>Dothideomycetes</taxon>
        <taxon>Dothideomycetidae</taxon>
        <taxon>Mycosphaerellales</taxon>
        <taxon>Mycosphaerellaceae</taxon>
        <taxon>Septoria</taxon>
    </lineage>
</organism>
<evidence type="ECO:0000313" key="2">
    <source>
        <dbReference type="Proteomes" id="UP001056384"/>
    </source>
</evidence>
<dbReference type="OrthoDB" id="5314997at2759"/>
<keyword evidence="2" id="KW-1185">Reference proteome</keyword>
<protein>
    <submittedName>
        <fullName evidence="1">Uncharacterized protein</fullName>
    </submittedName>
</protein>
<accession>A0A9Q9AS71</accession>
<sequence length="229" mass="25550">MASSAIGIGTDTAEEDMPFQFFDLARELRDHVYDHLSVASRDLDPTLCICDHVTLEHGPSLALLQVNKQFKQEYTESIKRKAVIELAPCACVSDYPGVRVPEHVWGRYTTRISLLLFLECRWNCKHGIIKRHGLDSATRHYRGCIRDVSAQGEDIKDYQIVVDDYSCASSKSLEPKLDKIVKTLKLPALSGVAVRGWPTDPGGQWTQQDGWPWEPAPVDLAVGQTGSAQ</sequence>
<gene>
    <name evidence="1" type="ORF">Slin15195_G077730</name>
</gene>
<dbReference type="EMBL" id="CP099423">
    <property type="protein sequence ID" value="USW54454.1"/>
    <property type="molecule type" value="Genomic_DNA"/>
</dbReference>
<name>A0A9Q9AS71_9PEZI</name>
<dbReference type="AlphaFoldDB" id="A0A9Q9AS71"/>
<dbReference type="Proteomes" id="UP001056384">
    <property type="component" value="Chromosome 6"/>
</dbReference>